<dbReference type="InterPro" id="IPR036259">
    <property type="entry name" value="MFS_trans_sf"/>
</dbReference>
<evidence type="ECO:0000256" key="3">
    <source>
        <dbReference type="ARBA" id="ARBA00022692"/>
    </source>
</evidence>
<dbReference type="Gene3D" id="1.20.1250.20">
    <property type="entry name" value="MFS general substrate transporter like domains"/>
    <property type="match status" value="1"/>
</dbReference>
<dbReference type="GO" id="GO:0022857">
    <property type="term" value="F:transmembrane transporter activity"/>
    <property type="evidence" value="ECO:0007669"/>
    <property type="project" value="TreeGrafter"/>
</dbReference>
<dbReference type="PANTHER" id="PTHR43791:SF92">
    <property type="entry name" value="AGL026WP"/>
    <property type="match status" value="1"/>
</dbReference>
<keyword evidence="3" id="KW-0812">Transmembrane</keyword>
<protein>
    <submittedName>
        <fullName evidence="6">Uncharacterized protein</fullName>
    </submittedName>
</protein>
<dbReference type="PANTHER" id="PTHR43791">
    <property type="entry name" value="PERMEASE-RELATED"/>
    <property type="match status" value="1"/>
</dbReference>
<comment type="subcellular location">
    <subcellularLocation>
        <location evidence="1">Membrane</location>
        <topology evidence="1">Multi-pass membrane protein</topology>
    </subcellularLocation>
</comment>
<dbReference type="EMBL" id="JABFAI010000135">
    <property type="protein sequence ID" value="KAF4953538.1"/>
    <property type="molecule type" value="Genomic_DNA"/>
</dbReference>
<keyword evidence="2" id="KW-0813">Transport</keyword>
<reference evidence="6" key="2">
    <citation type="submission" date="2020-05" db="EMBL/GenBank/DDBJ databases">
        <authorList>
            <person name="Kim H.-S."/>
            <person name="Proctor R.H."/>
            <person name="Brown D.W."/>
        </authorList>
    </citation>
    <scope>NUCLEOTIDE SEQUENCE</scope>
    <source>
        <strain evidence="6">NRRL 45417</strain>
    </source>
</reference>
<evidence type="ECO:0000256" key="5">
    <source>
        <dbReference type="ARBA" id="ARBA00023136"/>
    </source>
</evidence>
<evidence type="ECO:0000256" key="1">
    <source>
        <dbReference type="ARBA" id="ARBA00004141"/>
    </source>
</evidence>
<gene>
    <name evidence="6" type="ORF">FGADI_5872</name>
</gene>
<reference evidence="6" key="1">
    <citation type="journal article" date="2020" name="BMC Genomics">
        <title>Correction to: Identification and distribution of gene clusters required for synthesis of sphingolipid metabolism inhibitors in diverse species of the filamentous fungus Fusarium.</title>
        <authorList>
            <person name="Kim H.S."/>
            <person name="Lohmar J.M."/>
            <person name="Busman M."/>
            <person name="Brown D.W."/>
            <person name="Naumann T.A."/>
            <person name="Divon H.H."/>
            <person name="Lysoe E."/>
            <person name="Uhlig S."/>
            <person name="Proctor R.H."/>
        </authorList>
    </citation>
    <scope>NUCLEOTIDE SEQUENCE</scope>
    <source>
        <strain evidence="6">NRRL 45417</strain>
    </source>
</reference>
<dbReference type="Proteomes" id="UP000604273">
    <property type="component" value="Unassembled WGS sequence"/>
</dbReference>
<sequence>MDELVLNRMESIDEEELETGLCGERASGVLCASTGAVHSFGAFTAVRFLLGFVEAAFYPGAMATLSTWYVQKELDVRTAIFYSESLISDAFSGLIAAGIIDGMNGVGGLLPW</sequence>
<organism evidence="6 7">
    <name type="scientific">Fusarium gaditjirri</name>
    <dbReference type="NCBI Taxonomy" id="282569"/>
    <lineage>
        <taxon>Eukaryota</taxon>
        <taxon>Fungi</taxon>
        <taxon>Dikarya</taxon>
        <taxon>Ascomycota</taxon>
        <taxon>Pezizomycotina</taxon>
        <taxon>Sordariomycetes</taxon>
        <taxon>Hypocreomycetidae</taxon>
        <taxon>Hypocreales</taxon>
        <taxon>Nectriaceae</taxon>
        <taxon>Fusarium</taxon>
        <taxon>Fusarium nisikadoi species complex</taxon>
    </lineage>
</organism>
<dbReference type="OrthoDB" id="2250022at2759"/>
<evidence type="ECO:0000313" key="6">
    <source>
        <dbReference type="EMBL" id="KAF4953538.1"/>
    </source>
</evidence>
<keyword evidence="5" id="KW-0472">Membrane</keyword>
<name>A0A8H4WWM8_9HYPO</name>
<keyword evidence="7" id="KW-1185">Reference proteome</keyword>
<dbReference type="SUPFAM" id="SSF103473">
    <property type="entry name" value="MFS general substrate transporter"/>
    <property type="match status" value="1"/>
</dbReference>
<proteinExistence type="predicted"/>
<dbReference type="AlphaFoldDB" id="A0A8H4WWM8"/>
<keyword evidence="4" id="KW-1133">Transmembrane helix</keyword>
<dbReference type="GO" id="GO:0016020">
    <property type="term" value="C:membrane"/>
    <property type="evidence" value="ECO:0007669"/>
    <property type="project" value="UniProtKB-SubCell"/>
</dbReference>
<evidence type="ECO:0000256" key="2">
    <source>
        <dbReference type="ARBA" id="ARBA00022448"/>
    </source>
</evidence>
<evidence type="ECO:0000313" key="7">
    <source>
        <dbReference type="Proteomes" id="UP000604273"/>
    </source>
</evidence>
<accession>A0A8H4WWM8</accession>
<comment type="caution">
    <text evidence="6">The sequence shown here is derived from an EMBL/GenBank/DDBJ whole genome shotgun (WGS) entry which is preliminary data.</text>
</comment>
<evidence type="ECO:0000256" key="4">
    <source>
        <dbReference type="ARBA" id="ARBA00022989"/>
    </source>
</evidence>